<evidence type="ECO:0000313" key="3">
    <source>
        <dbReference type="Proteomes" id="UP001444071"/>
    </source>
</evidence>
<evidence type="ECO:0000256" key="1">
    <source>
        <dbReference type="SAM" id="Phobius"/>
    </source>
</evidence>
<evidence type="ECO:0000313" key="2">
    <source>
        <dbReference type="EMBL" id="MEQ2276378.1"/>
    </source>
</evidence>
<feature type="transmembrane region" description="Helical" evidence="1">
    <location>
        <begin position="89"/>
        <end position="112"/>
    </location>
</feature>
<keyword evidence="3" id="KW-1185">Reference proteome</keyword>
<name>A0ABV0X3A4_9TELE</name>
<proteinExistence type="predicted"/>
<reference evidence="2 3" key="1">
    <citation type="submission" date="2021-06" db="EMBL/GenBank/DDBJ databases">
        <authorList>
            <person name="Palmer J.M."/>
        </authorList>
    </citation>
    <scope>NUCLEOTIDE SEQUENCE [LARGE SCALE GENOMIC DNA]</scope>
    <source>
        <strain evidence="2 3">XR_2019</strain>
        <tissue evidence="2">Muscle</tissue>
    </source>
</reference>
<protein>
    <submittedName>
        <fullName evidence="2">Uncharacterized protein</fullName>
    </submittedName>
</protein>
<feature type="transmembrane region" description="Helical" evidence="1">
    <location>
        <begin position="7"/>
        <end position="26"/>
    </location>
</feature>
<comment type="caution">
    <text evidence="2">The sequence shown here is derived from an EMBL/GenBank/DDBJ whole genome shotgun (WGS) entry which is preliminary data.</text>
</comment>
<gene>
    <name evidence="2" type="ORF">XENORESO_018728</name>
</gene>
<sequence>MFLTSDINNIFFFHTTAPLSCFLFFGPTTTPHSESLKSLFFPILMLGLNSSKSSLSRLMPLRIEMLPCDWSICYLCVNKLLNRYCDRCVCIMLYVSGSGFVCVCVFVLATYAHSQVVLELSGVLGDRCDLFH</sequence>
<accession>A0ABV0X3A4</accession>
<dbReference type="Proteomes" id="UP001444071">
    <property type="component" value="Unassembled WGS sequence"/>
</dbReference>
<keyword evidence="1" id="KW-0812">Transmembrane</keyword>
<keyword evidence="1" id="KW-1133">Transmembrane helix</keyword>
<dbReference type="EMBL" id="JAHRIM010086762">
    <property type="protein sequence ID" value="MEQ2276378.1"/>
    <property type="molecule type" value="Genomic_DNA"/>
</dbReference>
<keyword evidence="1" id="KW-0472">Membrane</keyword>
<organism evidence="2 3">
    <name type="scientific">Xenotaenia resolanae</name>
    <dbReference type="NCBI Taxonomy" id="208358"/>
    <lineage>
        <taxon>Eukaryota</taxon>
        <taxon>Metazoa</taxon>
        <taxon>Chordata</taxon>
        <taxon>Craniata</taxon>
        <taxon>Vertebrata</taxon>
        <taxon>Euteleostomi</taxon>
        <taxon>Actinopterygii</taxon>
        <taxon>Neopterygii</taxon>
        <taxon>Teleostei</taxon>
        <taxon>Neoteleostei</taxon>
        <taxon>Acanthomorphata</taxon>
        <taxon>Ovalentaria</taxon>
        <taxon>Atherinomorphae</taxon>
        <taxon>Cyprinodontiformes</taxon>
        <taxon>Goodeidae</taxon>
        <taxon>Xenotaenia</taxon>
    </lineage>
</organism>